<keyword evidence="2" id="KW-0812">Transmembrane</keyword>
<dbReference type="GeneID" id="7443000"/>
<accession>B5YLX9</accession>
<keyword evidence="4" id="KW-1185">Reference proteome</keyword>
<keyword evidence="2" id="KW-1133">Transmembrane helix</keyword>
<dbReference type="RefSeq" id="XP_002295439.1">
    <property type="nucleotide sequence ID" value="XM_002295403.1"/>
</dbReference>
<dbReference type="HOGENOM" id="CLU_1997187_0_0_1"/>
<evidence type="ECO:0000256" key="2">
    <source>
        <dbReference type="SAM" id="Phobius"/>
    </source>
</evidence>
<keyword evidence="2" id="KW-0472">Membrane</keyword>
<feature type="region of interest" description="Disordered" evidence="1">
    <location>
        <begin position="49"/>
        <end position="78"/>
    </location>
</feature>
<dbReference type="KEGG" id="tps:THAPS_10936"/>
<feature type="compositionally biased region" description="Polar residues" evidence="1">
    <location>
        <begin position="56"/>
        <end position="67"/>
    </location>
</feature>
<organism evidence="3 4">
    <name type="scientific">Thalassiosira pseudonana</name>
    <name type="common">Marine diatom</name>
    <name type="synonym">Cyclotella nana</name>
    <dbReference type="NCBI Taxonomy" id="35128"/>
    <lineage>
        <taxon>Eukaryota</taxon>
        <taxon>Sar</taxon>
        <taxon>Stramenopiles</taxon>
        <taxon>Ochrophyta</taxon>
        <taxon>Bacillariophyta</taxon>
        <taxon>Coscinodiscophyceae</taxon>
        <taxon>Thalassiosirophycidae</taxon>
        <taxon>Thalassiosirales</taxon>
        <taxon>Thalassiosiraceae</taxon>
        <taxon>Thalassiosira</taxon>
    </lineage>
</organism>
<dbReference type="EMBL" id="CP001159">
    <property type="protein sequence ID" value="ACI64156.1"/>
    <property type="molecule type" value="Genomic_DNA"/>
</dbReference>
<reference evidence="3 4" key="2">
    <citation type="journal article" date="2008" name="Nature">
        <title>The Phaeodactylum genome reveals the evolutionary history of diatom genomes.</title>
        <authorList>
            <person name="Bowler C."/>
            <person name="Allen A.E."/>
            <person name="Badger J.H."/>
            <person name="Grimwood J."/>
            <person name="Jabbari K."/>
            <person name="Kuo A."/>
            <person name="Maheswari U."/>
            <person name="Martens C."/>
            <person name="Maumus F."/>
            <person name="Otillar R.P."/>
            <person name="Rayko E."/>
            <person name="Salamov A."/>
            <person name="Vandepoele K."/>
            <person name="Beszteri B."/>
            <person name="Gruber A."/>
            <person name="Heijde M."/>
            <person name="Katinka M."/>
            <person name="Mock T."/>
            <person name="Valentin K."/>
            <person name="Verret F."/>
            <person name="Berges J.A."/>
            <person name="Brownlee C."/>
            <person name="Cadoret J.P."/>
            <person name="Chiovitti A."/>
            <person name="Choi C.J."/>
            <person name="Coesel S."/>
            <person name="De Martino A."/>
            <person name="Detter J.C."/>
            <person name="Durkin C."/>
            <person name="Falciatore A."/>
            <person name="Fournet J."/>
            <person name="Haruta M."/>
            <person name="Huysman M.J."/>
            <person name="Jenkins B.D."/>
            <person name="Jiroutova K."/>
            <person name="Jorgensen R.E."/>
            <person name="Joubert Y."/>
            <person name="Kaplan A."/>
            <person name="Kroger N."/>
            <person name="Kroth P.G."/>
            <person name="La Roche J."/>
            <person name="Lindquist E."/>
            <person name="Lommer M."/>
            <person name="Martin-Jezequel V."/>
            <person name="Lopez P.J."/>
            <person name="Lucas S."/>
            <person name="Mangogna M."/>
            <person name="McGinnis K."/>
            <person name="Medlin L.K."/>
            <person name="Montsant A."/>
            <person name="Oudot-Le Secq M.P."/>
            <person name="Napoli C."/>
            <person name="Obornik M."/>
            <person name="Parker M.S."/>
            <person name="Petit J.L."/>
            <person name="Porcel B.M."/>
            <person name="Poulsen N."/>
            <person name="Robison M."/>
            <person name="Rychlewski L."/>
            <person name="Rynearson T.A."/>
            <person name="Schmutz J."/>
            <person name="Shapiro H."/>
            <person name="Siaut M."/>
            <person name="Stanley M."/>
            <person name="Sussman M.R."/>
            <person name="Taylor A.R."/>
            <person name="Vardi A."/>
            <person name="von Dassow P."/>
            <person name="Vyverman W."/>
            <person name="Willis A."/>
            <person name="Wyrwicz L.S."/>
            <person name="Rokhsar D.S."/>
            <person name="Weissenbach J."/>
            <person name="Armbrust E.V."/>
            <person name="Green B.R."/>
            <person name="Van de Peer Y."/>
            <person name="Grigoriev I.V."/>
        </authorList>
    </citation>
    <scope>NUCLEOTIDE SEQUENCE [LARGE SCALE GENOMIC DNA]</scope>
    <source>
        <strain evidence="3 4">CCMP1335</strain>
    </source>
</reference>
<proteinExistence type="predicted"/>
<gene>
    <name evidence="3" type="ORF">THAPS_10936</name>
</gene>
<dbReference type="AlphaFoldDB" id="B5YLX9"/>
<reference evidence="3 4" key="1">
    <citation type="journal article" date="2004" name="Science">
        <title>The genome of the diatom Thalassiosira pseudonana: ecology, evolution, and metabolism.</title>
        <authorList>
            <person name="Armbrust E.V."/>
            <person name="Berges J.A."/>
            <person name="Bowler C."/>
            <person name="Green B.R."/>
            <person name="Martinez D."/>
            <person name="Putnam N.H."/>
            <person name="Zhou S."/>
            <person name="Allen A.E."/>
            <person name="Apt K.E."/>
            <person name="Bechner M."/>
            <person name="Brzezinski M.A."/>
            <person name="Chaal B.K."/>
            <person name="Chiovitti A."/>
            <person name="Davis A.K."/>
            <person name="Demarest M.S."/>
            <person name="Detter J.C."/>
            <person name="Glavina T."/>
            <person name="Goodstein D."/>
            <person name="Hadi M.Z."/>
            <person name="Hellsten U."/>
            <person name="Hildebrand M."/>
            <person name="Jenkins B.D."/>
            <person name="Jurka J."/>
            <person name="Kapitonov V.V."/>
            <person name="Kroger N."/>
            <person name="Lau W.W."/>
            <person name="Lane T.W."/>
            <person name="Larimer F.W."/>
            <person name="Lippmeier J.C."/>
            <person name="Lucas S."/>
            <person name="Medina M."/>
            <person name="Montsant A."/>
            <person name="Obornik M."/>
            <person name="Parker M.S."/>
            <person name="Palenik B."/>
            <person name="Pazour G.J."/>
            <person name="Richardson P.M."/>
            <person name="Rynearson T.A."/>
            <person name="Saito M.A."/>
            <person name="Schwartz D.C."/>
            <person name="Thamatrakoln K."/>
            <person name="Valentin K."/>
            <person name="Vardi A."/>
            <person name="Wilkerson F.P."/>
            <person name="Rokhsar D.S."/>
        </authorList>
    </citation>
    <scope>NUCLEOTIDE SEQUENCE [LARGE SCALE GENOMIC DNA]</scope>
    <source>
        <strain evidence="3 4">CCMP1335</strain>
    </source>
</reference>
<feature type="transmembrane region" description="Helical" evidence="2">
    <location>
        <begin position="20"/>
        <end position="41"/>
    </location>
</feature>
<evidence type="ECO:0000313" key="3">
    <source>
        <dbReference type="EMBL" id="ACI64156.1"/>
    </source>
</evidence>
<sequence length="125" mass="14366">MATQDEQSNNEEGNSKRWRCLLLISFIPLLAASIVLGILLMDVSMFSPRHAREQPDQSQSLNRTSNLRPFHGENKMVGQNDYPETEIVHSPQTHQEEYQDYPEEAERLKEGLFSSHQVRSYAMGC</sequence>
<evidence type="ECO:0000313" key="4">
    <source>
        <dbReference type="Proteomes" id="UP000001449"/>
    </source>
</evidence>
<dbReference type="InParanoid" id="B5YLX9"/>
<protein>
    <submittedName>
        <fullName evidence="3">Uncharacterized protein</fullName>
    </submittedName>
</protein>
<name>B5YLX9_THAPS</name>
<dbReference type="Proteomes" id="UP000001449">
    <property type="component" value="Chromosome 18"/>
</dbReference>
<evidence type="ECO:0000256" key="1">
    <source>
        <dbReference type="SAM" id="MobiDB-lite"/>
    </source>
</evidence>
<dbReference type="PaxDb" id="35128-Thaps10936"/>